<organism evidence="1">
    <name type="scientific">Arundo donax</name>
    <name type="common">Giant reed</name>
    <name type="synonym">Donax arundinaceus</name>
    <dbReference type="NCBI Taxonomy" id="35708"/>
    <lineage>
        <taxon>Eukaryota</taxon>
        <taxon>Viridiplantae</taxon>
        <taxon>Streptophyta</taxon>
        <taxon>Embryophyta</taxon>
        <taxon>Tracheophyta</taxon>
        <taxon>Spermatophyta</taxon>
        <taxon>Magnoliopsida</taxon>
        <taxon>Liliopsida</taxon>
        <taxon>Poales</taxon>
        <taxon>Poaceae</taxon>
        <taxon>PACMAD clade</taxon>
        <taxon>Arundinoideae</taxon>
        <taxon>Arundineae</taxon>
        <taxon>Arundo</taxon>
    </lineage>
</organism>
<accession>A0A0A9A7R7</accession>
<evidence type="ECO:0000313" key="1">
    <source>
        <dbReference type="EMBL" id="JAD45045.1"/>
    </source>
</evidence>
<reference evidence="1" key="1">
    <citation type="submission" date="2014-09" db="EMBL/GenBank/DDBJ databases">
        <authorList>
            <person name="Magalhaes I.L.F."/>
            <person name="Oliveira U."/>
            <person name="Santos F.R."/>
            <person name="Vidigal T.H.D.A."/>
            <person name="Brescovit A.D."/>
            <person name="Santos A.J."/>
        </authorList>
    </citation>
    <scope>NUCLEOTIDE SEQUENCE</scope>
    <source>
        <tissue evidence="1">Shoot tissue taken approximately 20 cm above the soil surface</tissue>
    </source>
</reference>
<dbReference type="EMBL" id="GBRH01252850">
    <property type="protein sequence ID" value="JAD45045.1"/>
    <property type="molecule type" value="Transcribed_RNA"/>
</dbReference>
<dbReference type="AlphaFoldDB" id="A0A0A9A7R7"/>
<protein>
    <submittedName>
        <fullName evidence="1">Uncharacterized protein</fullName>
    </submittedName>
</protein>
<proteinExistence type="predicted"/>
<sequence length="37" mass="4623">MNLRYHNLSMEHHFLLFDKRTMFLEFFSMTQSVIMLL</sequence>
<name>A0A0A9A7R7_ARUDO</name>
<reference evidence="1" key="2">
    <citation type="journal article" date="2015" name="Data Brief">
        <title>Shoot transcriptome of the giant reed, Arundo donax.</title>
        <authorList>
            <person name="Barrero R.A."/>
            <person name="Guerrero F.D."/>
            <person name="Moolhuijzen P."/>
            <person name="Goolsby J.A."/>
            <person name="Tidwell J."/>
            <person name="Bellgard S.E."/>
            <person name="Bellgard M.I."/>
        </authorList>
    </citation>
    <scope>NUCLEOTIDE SEQUENCE</scope>
    <source>
        <tissue evidence="1">Shoot tissue taken approximately 20 cm above the soil surface</tissue>
    </source>
</reference>